<dbReference type="InterPro" id="IPR022712">
    <property type="entry name" value="Beta_Casp"/>
</dbReference>
<dbReference type="GO" id="GO:0016787">
    <property type="term" value="F:hydrolase activity"/>
    <property type="evidence" value="ECO:0007669"/>
    <property type="project" value="UniProtKB-KW"/>
</dbReference>
<dbReference type="EMBL" id="HG966617">
    <property type="protein sequence ID" value="CDO58828.1"/>
    <property type="molecule type" value="Genomic_DNA"/>
</dbReference>
<dbReference type="PATRIC" id="fig|1458461.3.peg.614"/>
<dbReference type="Proteomes" id="UP000032160">
    <property type="component" value="Chromosome I"/>
</dbReference>
<dbReference type="Pfam" id="PF07521">
    <property type="entry name" value="RMMBL"/>
    <property type="match status" value="1"/>
</dbReference>
<feature type="domain" description="Beta-Casp" evidence="4">
    <location>
        <begin position="258"/>
        <end position="383"/>
    </location>
</feature>
<evidence type="ECO:0000256" key="1">
    <source>
        <dbReference type="ARBA" id="ARBA00022801"/>
    </source>
</evidence>
<sequence length="471" mass="51858">MKVTFNGAAQEVTGSCTLVETDSVRFLVDCGMFQGGRDADSKNHAPFSFDPGTIDFVLLTHAHIDHSGLLPKLRRHGFTGPVYTSHATADLLDIMLRDSAHIQQSEAERAKRKRQNHKKKSNGQFNEPAYTIEDVEAVLEQVRSLDYDEPASAHETVRFQLRDAGHILGSAIIEIWLQESDAERKLVFSGDLGQPDRPILCDPTMIEEADILFIESTYGDRQHKNLDDTIEEFVSVVTHTLNDLGGNIIVPAFAVGRTQEIIYYVNHLTRIGRLQNINLFVDSPMATAVTRLTMQHLELFDAQSRNLAAWQANGDGVPNVTFTGSVDESRAINTIQSGAMIVSASGMCTAGRIKHHLRHGLPRPQNAVLITGFQAEGTLGRRLVDGAHRVRIFGEDVTVRASVHTLGGFSAHADQAALLNWLSAFKHPPKQTFVMHGEPGASSALADEISNRLGWQTQLPEHGESFVLLPV</sequence>
<gene>
    <name evidence="5" type="ORF">BN1012_Phect614</name>
</gene>
<dbReference type="InterPro" id="IPR011108">
    <property type="entry name" value="RMMBL"/>
</dbReference>
<dbReference type="SMART" id="SM01027">
    <property type="entry name" value="Beta-Casp"/>
    <property type="match status" value="1"/>
</dbReference>
<dbReference type="Pfam" id="PF10996">
    <property type="entry name" value="Beta-Casp"/>
    <property type="match status" value="1"/>
</dbReference>
<evidence type="ECO:0000259" key="4">
    <source>
        <dbReference type="SMART" id="SM01027"/>
    </source>
</evidence>
<evidence type="ECO:0000259" key="3">
    <source>
        <dbReference type="SMART" id="SM00849"/>
    </source>
</evidence>
<dbReference type="GO" id="GO:0004521">
    <property type="term" value="F:RNA endonuclease activity"/>
    <property type="evidence" value="ECO:0007669"/>
    <property type="project" value="TreeGrafter"/>
</dbReference>
<evidence type="ECO:0000313" key="5">
    <source>
        <dbReference type="EMBL" id="CDO58828.1"/>
    </source>
</evidence>
<dbReference type="InterPro" id="IPR036866">
    <property type="entry name" value="RibonucZ/Hydroxyglut_hydro"/>
</dbReference>
<reference evidence="5 6" key="1">
    <citation type="journal article" date="2014" name="Front. Genet.">
        <title>Genome and metabolic network of "Candidatus Phaeomarinobacter ectocarpi" Ec32, a new candidate genus of Alphaproteobacteria frequently associated with brown algae.</title>
        <authorList>
            <person name="Dittami S.M."/>
            <person name="Barbeyron T."/>
            <person name="Boyen C."/>
            <person name="Cambefort J."/>
            <person name="Collet G."/>
            <person name="Delage L."/>
            <person name="Gobet A."/>
            <person name="Groisillier A."/>
            <person name="Leblanc C."/>
            <person name="Michel G."/>
            <person name="Scornet D."/>
            <person name="Siegel A."/>
            <person name="Tapia J.E."/>
            <person name="Tonon T."/>
        </authorList>
    </citation>
    <scope>NUCLEOTIDE SEQUENCE [LARGE SCALE GENOMIC DNA]</scope>
    <source>
        <strain evidence="5 6">Ec32</strain>
    </source>
</reference>
<organism evidence="5 6">
    <name type="scientific">Candidatus Phaeomarinibacter ectocarpi</name>
    <dbReference type="NCBI Taxonomy" id="1458461"/>
    <lineage>
        <taxon>Bacteria</taxon>
        <taxon>Pseudomonadati</taxon>
        <taxon>Pseudomonadota</taxon>
        <taxon>Alphaproteobacteria</taxon>
        <taxon>Hyphomicrobiales</taxon>
        <taxon>Parvibaculaceae</taxon>
        <taxon>Candidatus Phaeomarinibacter</taxon>
    </lineage>
</organism>
<dbReference type="PANTHER" id="PTHR11203:SF37">
    <property type="entry name" value="INTEGRATOR COMPLEX SUBUNIT 11"/>
    <property type="match status" value="1"/>
</dbReference>
<feature type="region of interest" description="Disordered" evidence="2">
    <location>
        <begin position="103"/>
        <end position="125"/>
    </location>
</feature>
<dbReference type="STRING" id="1458461.BN1012_Phect614"/>
<dbReference type="OrthoDB" id="9803916at2"/>
<dbReference type="AlphaFoldDB" id="X5M6Y0"/>
<evidence type="ECO:0000256" key="2">
    <source>
        <dbReference type="SAM" id="MobiDB-lite"/>
    </source>
</evidence>
<name>X5M6Y0_9HYPH</name>
<proteinExistence type="predicted"/>
<dbReference type="Pfam" id="PF00753">
    <property type="entry name" value="Lactamase_B"/>
    <property type="match status" value="1"/>
</dbReference>
<dbReference type="SMART" id="SM00849">
    <property type="entry name" value="Lactamase_B"/>
    <property type="match status" value="1"/>
</dbReference>
<dbReference type="KEGG" id="pect:BN1012_Phect614"/>
<dbReference type="SUPFAM" id="SSF56281">
    <property type="entry name" value="Metallo-hydrolase/oxidoreductase"/>
    <property type="match status" value="1"/>
</dbReference>
<dbReference type="Gene3D" id="3.60.15.10">
    <property type="entry name" value="Ribonuclease Z/Hydroxyacylglutathione hydrolase-like"/>
    <property type="match status" value="1"/>
</dbReference>
<dbReference type="InterPro" id="IPR001279">
    <property type="entry name" value="Metallo-B-lactamas"/>
</dbReference>
<dbReference type="CDD" id="cd16295">
    <property type="entry name" value="TTHA0252-CPSF-like_MBL-fold"/>
    <property type="match status" value="1"/>
</dbReference>
<accession>X5M6Y0</accession>
<evidence type="ECO:0000313" key="6">
    <source>
        <dbReference type="Proteomes" id="UP000032160"/>
    </source>
</evidence>
<feature type="compositionally biased region" description="Basic residues" evidence="2">
    <location>
        <begin position="110"/>
        <end position="121"/>
    </location>
</feature>
<dbReference type="RefSeq" id="WP_043949680.1">
    <property type="nucleotide sequence ID" value="NZ_HG966617.1"/>
</dbReference>
<dbReference type="HOGENOM" id="CLU_009673_5_2_5"/>
<dbReference type="InterPro" id="IPR050698">
    <property type="entry name" value="MBL"/>
</dbReference>
<protein>
    <submittedName>
        <fullName evidence="5">Metallo-beta-lactamase family protein,RNA-specific</fullName>
    </submittedName>
</protein>
<dbReference type="Gene3D" id="3.40.50.10890">
    <property type="match status" value="1"/>
</dbReference>
<keyword evidence="1" id="KW-0378">Hydrolase</keyword>
<dbReference type="PANTHER" id="PTHR11203">
    <property type="entry name" value="CLEAVAGE AND POLYADENYLATION SPECIFICITY FACTOR FAMILY MEMBER"/>
    <property type="match status" value="1"/>
</dbReference>
<feature type="domain" description="Metallo-beta-lactamase" evidence="3">
    <location>
        <begin position="13"/>
        <end position="237"/>
    </location>
</feature>
<keyword evidence="6" id="KW-1185">Reference proteome</keyword>